<dbReference type="GO" id="GO:0042796">
    <property type="term" value="P:snRNA transcription by RNA polymerase III"/>
    <property type="evidence" value="ECO:0007669"/>
    <property type="project" value="TreeGrafter"/>
</dbReference>
<sequence length="214" mass="23960">MSYRYIAAGVKTDSKRLLEKFQKTGSVRFEEFAKIWQEMNFSCIYCGRESFAELYEFIEEVLKIAKEFFLPPNNLQTRLCGLYLLYGLYYKQPTIEGALIVIGCYISAVQGQPLFLPPLDLQPLSASREAVDSSLGSVLEDEGWSLSPTLVARMIPGNVLKGENELTPRMWWMLIPIGINYVAEKAVASEEPGNVLKEENELAPTSSDGASIPT</sequence>
<dbReference type="EMBL" id="JASPKZ010008866">
    <property type="protein sequence ID" value="KAJ9578619.1"/>
    <property type="molecule type" value="Genomic_DNA"/>
</dbReference>
<name>A0AAD7ZDM3_DIPPU</name>
<evidence type="ECO:0008006" key="4">
    <source>
        <dbReference type="Google" id="ProtNLM"/>
    </source>
</evidence>
<organism evidence="2 3">
    <name type="scientific">Diploptera punctata</name>
    <name type="common">Pacific beetle cockroach</name>
    <dbReference type="NCBI Taxonomy" id="6984"/>
    <lineage>
        <taxon>Eukaryota</taxon>
        <taxon>Metazoa</taxon>
        <taxon>Ecdysozoa</taxon>
        <taxon>Arthropoda</taxon>
        <taxon>Hexapoda</taxon>
        <taxon>Insecta</taxon>
        <taxon>Pterygota</taxon>
        <taxon>Neoptera</taxon>
        <taxon>Polyneoptera</taxon>
        <taxon>Dictyoptera</taxon>
        <taxon>Blattodea</taxon>
        <taxon>Blaberoidea</taxon>
        <taxon>Blaberidae</taxon>
        <taxon>Diplopterinae</taxon>
        <taxon>Diploptera</taxon>
    </lineage>
</organism>
<evidence type="ECO:0000313" key="3">
    <source>
        <dbReference type="Proteomes" id="UP001233999"/>
    </source>
</evidence>
<accession>A0AAD7ZDM3</accession>
<dbReference type="PANTHER" id="PTHR15131:SF3">
    <property type="entry name" value="SNRNA-ACTIVATING PROTEIN COMPLEX SUBUNIT 1"/>
    <property type="match status" value="1"/>
</dbReference>
<evidence type="ECO:0000313" key="2">
    <source>
        <dbReference type="EMBL" id="KAJ9578619.1"/>
    </source>
</evidence>
<proteinExistence type="predicted"/>
<dbReference type="GO" id="GO:0043565">
    <property type="term" value="F:sequence-specific DNA binding"/>
    <property type="evidence" value="ECO:0007669"/>
    <property type="project" value="TreeGrafter"/>
</dbReference>
<dbReference type="PANTHER" id="PTHR15131">
    <property type="entry name" value="SMALL NUCLEAR RNA ACTIVATING COMPLEX, POLYPEPTIDE 1"/>
    <property type="match status" value="1"/>
</dbReference>
<dbReference type="GO" id="GO:0042795">
    <property type="term" value="P:snRNA transcription by RNA polymerase II"/>
    <property type="evidence" value="ECO:0007669"/>
    <property type="project" value="TreeGrafter"/>
</dbReference>
<keyword evidence="3" id="KW-1185">Reference proteome</keyword>
<protein>
    <recommendedName>
        <fullName evidence="4">snRNA-activating protein complex subunit 1</fullName>
    </recommendedName>
</protein>
<dbReference type="GO" id="GO:0019185">
    <property type="term" value="C:snRNA-activating protein complex"/>
    <property type="evidence" value="ECO:0007669"/>
    <property type="project" value="TreeGrafter"/>
</dbReference>
<gene>
    <name evidence="2" type="ORF">L9F63_005109</name>
</gene>
<feature type="region of interest" description="Disordered" evidence="1">
    <location>
        <begin position="193"/>
        <end position="214"/>
    </location>
</feature>
<dbReference type="AlphaFoldDB" id="A0AAD7ZDM3"/>
<feature type="compositionally biased region" description="Polar residues" evidence="1">
    <location>
        <begin position="203"/>
        <end position="214"/>
    </location>
</feature>
<reference evidence="2" key="2">
    <citation type="submission" date="2023-05" db="EMBL/GenBank/DDBJ databases">
        <authorList>
            <person name="Fouks B."/>
        </authorList>
    </citation>
    <scope>NUCLEOTIDE SEQUENCE</scope>
    <source>
        <strain evidence="2">Stay&amp;Tobe</strain>
        <tissue evidence="2">Testes</tissue>
    </source>
</reference>
<comment type="caution">
    <text evidence="2">The sequence shown here is derived from an EMBL/GenBank/DDBJ whole genome shotgun (WGS) entry which is preliminary data.</text>
</comment>
<dbReference type="InterPro" id="IPR019188">
    <property type="entry name" value="SNAPC1"/>
</dbReference>
<evidence type="ECO:0000256" key="1">
    <source>
        <dbReference type="SAM" id="MobiDB-lite"/>
    </source>
</evidence>
<dbReference type="Proteomes" id="UP001233999">
    <property type="component" value="Unassembled WGS sequence"/>
</dbReference>
<dbReference type="Pfam" id="PF09808">
    <property type="entry name" value="SNAPC1"/>
    <property type="match status" value="1"/>
</dbReference>
<reference evidence="2" key="1">
    <citation type="journal article" date="2023" name="IScience">
        <title>Live-bearing cockroach genome reveals convergent evolutionary mechanisms linked to viviparity in insects and beyond.</title>
        <authorList>
            <person name="Fouks B."/>
            <person name="Harrison M.C."/>
            <person name="Mikhailova A.A."/>
            <person name="Marchal E."/>
            <person name="English S."/>
            <person name="Carruthers M."/>
            <person name="Jennings E.C."/>
            <person name="Chiamaka E.L."/>
            <person name="Frigard R.A."/>
            <person name="Pippel M."/>
            <person name="Attardo G.M."/>
            <person name="Benoit J.B."/>
            <person name="Bornberg-Bauer E."/>
            <person name="Tobe S.S."/>
        </authorList>
    </citation>
    <scope>NUCLEOTIDE SEQUENCE</scope>
    <source>
        <strain evidence="2">Stay&amp;Tobe</strain>
    </source>
</reference>